<evidence type="ECO:0000313" key="2">
    <source>
        <dbReference type="Proteomes" id="UP000887572"/>
    </source>
</evidence>
<sequence length="103" mass="11463">MNPSEELRLLRARIAQLEREQTINLSTSSSAASADQFSLMQSDQKRLMGRLDGKKVRNEKKATLNDNETGTDSHSNEVLTNVLPISSSATIHRPQLQQTVLKS</sequence>
<organism evidence="2 3">
    <name type="scientific">Globodera rostochiensis</name>
    <name type="common">Golden nematode worm</name>
    <name type="synonym">Heterodera rostochiensis</name>
    <dbReference type="NCBI Taxonomy" id="31243"/>
    <lineage>
        <taxon>Eukaryota</taxon>
        <taxon>Metazoa</taxon>
        <taxon>Ecdysozoa</taxon>
        <taxon>Nematoda</taxon>
        <taxon>Chromadorea</taxon>
        <taxon>Rhabditida</taxon>
        <taxon>Tylenchina</taxon>
        <taxon>Tylenchomorpha</taxon>
        <taxon>Tylenchoidea</taxon>
        <taxon>Heteroderidae</taxon>
        <taxon>Heteroderinae</taxon>
        <taxon>Globodera</taxon>
    </lineage>
</organism>
<proteinExistence type="predicted"/>
<dbReference type="AlphaFoldDB" id="A0A914H6S8"/>
<dbReference type="WBParaSite" id="Gr19_v10_g14346.t1">
    <property type="protein sequence ID" value="Gr19_v10_g14346.t1"/>
    <property type="gene ID" value="Gr19_v10_g14346"/>
</dbReference>
<feature type="region of interest" description="Disordered" evidence="1">
    <location>
        <begin position="49"/>
        <end position="77"/>
    </location>
</feature>
<reference evidence="3" key="1">
    <citation type="submission" date="2022-11" db="UniProtKB">
        <authorList>
            <consortium name="WormBaseParasite"/>
        </authorList>
    </citation>
    <scope>IDENTIFICATION</scope>
</reference>
<feature type="compositionally biased region" description="Basic and acidic residues" evidence="1">
    <location>
        <begin position="49"/>
        <end position="63"/>
    </location>
</feature>
<dbReference type="Proteomes" id="UP000887572">
    <property type="component" value="Unplaced"/>
</dbReference>
<evidence type="ECO:0000256" key="1">
    <source>
        <dbReference type="SAM" id="MobiDB-lite"/>
    </source>
</evidence>
<evidence type="ECO:0000313" key="3">
    <source>
        <dbReference type="WBParaSite" id="Gr19_v10_g14346.t1"/>
    </source>
</evidence>
<protein>
    <submittedName>
        <fullName evidence="3">Uncharacterized protein</fullName>
    </submittedName>
</protein>
<name>A0A914H6S8_GLORO</name>
<feature type="compositionally biased region" description="Polar residues" evidence="1">
    <location>
        <begin position="64"/>
        <end position="77"/>
    </location>
</feature>
<keyword evidence="2" id="KW-1185">Reference proteome</keyword>
<accession>A0A914H6S8</accession>